<evidence type="ECO:0008006" key="3">
    <source>
        <dbReference type="Google" id="ProtNLM"/>
    </source>
</evidence>
<dbReference type="EMBL" id="CP150849">
    <property type="protein sequence ID" value="WZW52597.1"/>
    <property type="molecule type" value="Genomic_DNA"/>
</dbReference>
<protein>
    <recommendedName>
        <fullName evidence="3">DUF1073 domain-containing protein</fullName>
    </recommendedName>
</protein>
<sequence length="601" mass="65255">MTMATQVIFTDLGSADAAKRLTLEGRQSELNQVAQQRALMPQELAELARITQWLSKVEPPLFDPLYIAIASYNTTSDPVNGLDFSALPIQPAMQADGTNAFGMEAGSPAGDPASYPDDGVQMAAVYGYLSADSVQPPAVLLTEITPSQLAKMVPNAASPRGLPPILSHLTDPSRILGIDTSDPVYRAFSEAYFKAMGEFNGCKALATLVFPILVTIGATNGSFEVDATEYAQVLRILIGRGIDEREPQLTRKVNEALDAVQNVANGGPTSQISIDLPDLEASTNTEIIGDNIRAMQPAYFSAMFEELKVFQVVDKLAELFQNGVLPIGRGKAGDYLYAYWKNTPNRISEAERRSFYARTLGVPGGDDGGSPNRDFNDLWLRFVSAVSSYVRQQRVDDLLRARIPNPVSQQLVRKSGRDIANNLSVHGYGMAYFIATELQQLIKDFIGLLSDPDILLSYGAKDMWGVIDQVATLELGGAKNSVKYRTMATSGAIVMAWLAKNTVKLGRSGYDVILDDNAIRFPVPRPAGVSAMVSPTDYDLVNACDQWLAVTGTEETRIDQYAQAHEAPMTTTRPIQIPSIARDLLDSVGVPAMSLGTGYRH</sequence>
<evidence type="ECO:0000313" key="1">
    <source>
        <dbReference type="EMBL" id="WZW52597.1"/>
    </source>
</evidence>
<organism evidence="1 2">
    <name type="scientific">Burkholderia pyrrocinia</name>
    <name type="common">Pseudomonas pyrrocinia</name>
    <dbReference type="NCBI Taxonomy" id="60550"/>
    <lineage>
        <taxon>Bacteria</taxon>
        <taxon>Pseudomonadati</taxon>
        <taxon>Pseudomonadota</taxon>
        <taxon>Betaproteobacteria</taxon>
        <taxon>Burkholderiales</taxon>
        <taxon>Burkholderiaceae</taxon>
        <taxon>Burkholderia</taxon>
        <taxon>Burkholderia cepacia complex</taxon>
    </lineage>
</organism>
<proteinExistence type="predicted"/>
<dbReference type="RefSeq" id="WP_342307024.1">
    <property type="nucleotide sequence ID" value="NZ_CP150849.1"/>
</dbReference>
<reference evidence="1 2" key="1">
    <citation type="submission" date="2024-04" db="EMBL/GenBank/DDBJ databases">
        <title>Biological Control Activity of Plant Growth Promoting Rhizobacteria Burkholderia pyrrocinia BX1 against Tobacco black shank Introduction Tobacco black shank (TBS) caused by the oomycete Phytophthora. nicotianae (P. nicotianae) has become a destructive soil.</title>
        <authorList>
            <person name="Liu X."/>
            <person name="Shu C."/>
        </authorList>
    </citation>
    <scope>NUCLEOTIDE SEQUENCE [LARGE SCALE GENOMIC DNA]</scope>
    <source>
        <strain evidence="1 2">BX1</strain>
    </source>
</reference>
<accession>A0ABZ3BDF3</accession>
<keyword evidence="2" id="KW-1185">Reference proteome</keyword>
<name>A0ABZ3BDF3_BURPY</name>
<gene>
    <name evidence="1" type="ORF">WN985_09275</name>
</gene>
<dbReference type="Proteomes" id="UP001484179">
    <property type="component" value="Chromosome 1"/>
</dbReference>
<evidence type="ECO:0000313" key="2">
    <source>
        <dbReference type="Proteomes" id="UP001484179"/>
    </source>
</evidence>